<name>A0ABQ5EM43_9ASTR</name>
<dbReference type="Proteomes" id="UP001151760">
    <property type="component" value="Unassembled WGS sequence"/>
</dbReference>
<comment type="caution">
    <text evidence="2">The sequence shown here is derived from an EMBL/GenBank/DDBJ whole genome shotgun (WGS) entry which is preliminary data.</text>
</comment>
<reference evidence="2" key="2">
    <citation type="submission" date="2022-01" db="EMBL/GenBank/DDBJ databases">
        <authorList>
            <person name="Yamashiro T."/>
            <person name="Shiraishi A."/>
            <person name="Satake H."/>
            <person name="Nakayama K."/>
        </authorList>
    </citation>
    <scope>NUCLEOTIDE SEQUENCE</scope>
</reference>
<feature type="region of interest" description="Disordered" evidence="1">
    <location>
        <begin position="169"/>
        <end position="218"/>
    </location>
</feature>
<dbReference type="EMBL" id="BQNB010016454">
    <property type="protein sequence ID" value="GJT51994.1"/>
    <property type="molecule type" value="Genomic_DNA"/>
</dbReference>
<evidence type="ECO:0000256" key="1">
    <source>
        <dbReference type="SAM" id="MobiDB-lite"/>
    </source>
</evidence>
<accession>A0ABQ5EM43</accession>
<feature type="compositionally biased region" description="Basic and acidic residues" evidence="1">
    <location>
        <begin position="207"/>
        <end position="218"/>
    </location>
</feature>
<reference evidence="2" key="1">
    <citation type="journal article" date="2022" name="Int. J. Mol. Sci.">
        <title>Draft Genome of Tanacetum Coccineum: Genomic Comparison of Closely Related Tanacetum-Family Plants.</title>
        <authorList>
            <person name="Yamashiro T."/>
            <person name="Shiraishi A."/>
            <person name="Nakayama K."/>
            <person name="Satake H."/>
        </authorList>
    </citation>
    <scope>NUCLEOTIDE SEQUENCE</scope>
</reference>
<evidence type="ECO:0000313" key="2">
    <source>
        <dbReference type="EMBL" id="GJT51994.1"/>
    </source>
</evidence>
<organism evidence="2 3">
    <name type="scientific">Tanacetum coccineum</name>
    <dbReference type="NCBI Taxonomy" id="301880"/>
    <lineage>
        <taxon>Eukaryota</taxon>
        <taxon>Viridiplantae</taxon>
        <taxon>Streptophyta</taxon>
        <taxon>Embryophyta</taxon>
        <taxon>Tracheophyta</taxon>
        <taxon>Spermatophyta</taxon>
        <taxon>Magnoliopsida</taxon>
        <taxon>eudicotyledons</taxon>
        <taxon>Gunneridae</taxon>
        <taxon>Pentapetalae</taxon>
        <taxon>asterids</taxon>
        <taxon>campanulids</taxon>
        <taxon>Asterales</taxon>
        <taxon>Asteraceae</taxon>
        <taxon>Asteroideae</taxon>
        <taxon>Anthemideae</taxon>
        <taxon>Anthemidinae</taxon>
        <taxon>Tanacetum</taxon>
    </lineage>
</organism>
<sequence>MFKVFNRYLKTRTSRHDQTKINILQIFHTVINRTLVDYVALIWWDFLKCILQKKDVIQYPRITYLIIANLMKKYSSIPQRLEEHYHSIRDDIPLVSVYSTGNVIVRGMLIPDAFITDEIRATDDCKEYEMMFVGVVVPMIQPQSVVSTQGTHRTTPSAHRSPTISIVTPQKRKRKQVVGEISSPKPSLKIRVKQIKPSTTPIPPPSNDKERDEIAEAT</sequence>
<evidence type="ECO:0000313" key="3">
    <source>
        <dbReference type="Proteomes" id="UP001151760"/>
    </source>
</evidence>
<proteinExistence type="predicted"/>
<gene>
    <name evidence="2" type="ORF">Tco_0978151</name>
</gene>
<protein>
    <submittedName>
        <fullName evidence="2">Uncharacterized protein</fullName>
    </submittedName>
</protein>
<keyword evidence="3" id="KW-1185">Reference proteome</keyword>